<dbReference type="GO" id="GO:0008270">
    <property type="term" value="F:zinc ion binding"/>
    <property type="evidence" value="ECO:0007669"/>
    <property type="project" value="UniProtKB-KW"/>
</dbReference>
<dbReference type="InterPro" id="IPR043502">
    <property type="entry name" value="DNA/RNA_pol_sf"/>
</dbReference>
<dbReference type="InterPro" id="IPR005162">
    <property type="entry name" value="Retrotrans_gag_dom"/>
</dbReference>
<dbReference type="EMBL" id="CM007904">
    <property type="protein sequence ID" value="OTF94718.1"/>
    <property type="molecule type" value="Genomic_DNA"/>
</dbReference>
<keyword evidence="5" id="KW-1185">Reference proteome</keyword>
<dbReference type="PROSITE" id="PS50158">
    <property type="entry name" value="ZF_CCHC"/>
    <property type="match status" value="1"/>
</dbReference>
<feature type="domain" description="CCHC-type" evidence="3">
    <location>
        <begin position="210"/>
        <end position="224"/>
    </location>
</feature>
<feature type="compositionally biased region" description="Polar residues" evidence="2">
    <location>
        <begin position="392"/>
        <end position="411"/>
    </location>
</feature>
<sequence length="871" mass="98832">MGEYLKSGLAICSTIGKQGFTPEEVKLRLFQFSLKDRAKQWFSTLPSDSIRTWDEMQRTFLEEYYPMSKTSEARNAIKSFSQHVGETFHEAFKRFNEMLRMCPHHDIPKWDLVKNFYDGLVTEDQKVVFACSGGTFLTHDENYEWNFLETLSKGLKIQASADRSVKPHQIKVVNDQPSNERFDALEKKIDMICQKLGKDVSLVSQVQELCEICGDMGHVAFDCPMNFGSNEEVNQIHRERNMNSNTYHPGLRNHPNFRYGNPANQMNPNFQGSSQQGGQQQFQPRQQNFQGNYQRGQFNQGFNQGGYQQGIPQQQGYSRNFQQGQSQNQGQASSSQGNANSEGSTKLDEILGILKGVVQEQEVQGKTVGSLTQQVGQLAEEVAIRRPGKLPSDTTINPQHQGSSSKSNKNAHVNEEDNNTKEKNFVYDRDALEEIRSMMDDECPEVVMAIEEKRPPWTVQVESLPDHIDTKLKPSLEESPKVELKELPKHLKYAFLGEGQTLPVIIASNLQPEQEQTLVEVLSRYKSAIGWTIADLKGISPSIVMHKIITDPDVKPSRDAQRRLNPNMREVVKKEVLKWLDAGIIYPISDSTWVSPTQTVPKKSGIQVVKSEDGEQIATRPVTGWRVCIDYRKLNAATSKDHFPLPFIDQIVEKLSGQKFYCFLDGYSGYNQIAIHPEDQQKTTFTCPYGTFAFRRMPFRLCNAPAIFQRCMMSIFSDMVGESLEIFKDDFSIFGHTFEGCLVELEKVLKRCTETNLVLSWEKSHFMVKEGIVLGHVISQRGIEVDRAKVQVISTLPPPTNVKGVRSFLGHAGFYRRFIKDFSAISKPLCNLLQKDAPFVFDEACLKSFNALKQHLVEAPILQSPDWATGE</sequence>
<dbReference type="InterPro" id="IPR053134">
    <property type="entry name" value="RNA-dir_DNA_polymerase"/>
</dbReference>
<feature type="region of interest" description="Disordered" evidence="2">
    <location>
        <begin position="243"/>
        <end position="285"/>
    </location>
</feature>
<dbReference type="Gene3D" id="3.30.70.270">
    <property type="match status" value="2"/>
</dbReference>
<dbReference type="Pfam" id="PF00098">
    <property type="entry name" value="zf-CCHC"/>
    <property type="match status" value="1"/>
</dbReference>
<dbReference type="Pfam" id="PF00078">
    <property type="entry name" value="RVT_1"/>
    <property type="match status" value="1"/>
</dbReference>
<organism evidence="4 5">
    <name type="scientific">Helianthus annuus</name>
    <name type="common">Common sunflower</name>
    <dbReference type="NCBI Taxonomy" id="4232"/>
    <lineage>
        <taxon>Eukaryota</taxon>
        <taxon>Viridiplantae</taxon>
        <taxon>Streptophyta</taxon>
        <taxon>Embryophyta</taxon>
        <taxon>Tracheophyta</taxon>
        <taxon>Spermatophyta</taxon>
        <taxon>Magnoliopsida</taxon>
        <taxon>eudicotyledons</taxon>
        <taxon>Gunneridae</taxon>
        <taxon>Pentapetalae</taxon>
        <taxon>asterids</taxon>
        <taxon>campanulids</taxon>
        <taxon>Asterales</taxon>
        <taxon>Asteraceae</taxon>
        <taxon>Asteroideae</taxon>
        <taxon>Heliantheae alliance</taxon>
        <taxon>Heliantheae</taxon>
        <taxon>Helianthus</taxon>
    </lineage>
</organism>
<proteinExistence type="predicted"/>
<evidence type="ECO:0000313" key="5">
    <source>
        <dbReference type="Proteomes" id="UP000215914"/>
    </source>
</evidence>
<accession>A0A251S7S4</accession>
<keyword evidence="1" id="KW-0863">Zinc-finger</keyword>
<feature type="compositionally biased region" description="Low complexity" evidence="2">
    <location>
        <begin position="321"/>
        <end position="341"/>
    </location>
</feature>
<feature type="compositionally biased region" description="Basic and acidic residues" evidence="2">
    <location>
        <begin position="412"/>
        <end position="423"/>
    </location>
</feature>
<reference evidence="5" key="1">
    <citation type="journal article" date="2017" name="Nature">
        <title>The sunflower genome provides insights into oil metabolism, flowering and Asterid evolution.</title>
        <authorList>
            <person name="Badouin H."/>
            <person name="Gouzy J."/>
            <person name="Grassa C.J."/>
            <person name="Murat F."/>
            <person name="Staton S.E."/>
            <person name="Cottret L."/>
            <person name="Lelandais-Briere C."/>
            <person name="Owens G.L."/>
            <person name="Carrere S."/>
            <person name="Mayjonade B."/>
            <person name="Legrand L."/>
            <person name="Gill N."/>
            <person name="Kane N.C."/>
            <person name="Bowers J.E."/>
            <person name="Hubner S."/>
            <person name="Bellec A."/>
            <person name="Berard A."/>
            <person name="Berges H."/>
            <person name="Blanchet N."/>
            <person name="Boniface M.C."/>
            <person name="Brunel D."/>
            <person name="Catrice O."/>
            <person name="Chaidir N."/>
            <person name="Claudel C."/>
            <person name="Donnadieu C."/>
            <person name="Faraut T."/>
            <person name="Fievet G."/>
            <person name="Helmstetter N."/>
            <person name="King M."/>
            <person name="Knapp S.J."/>
            <person name="Lai Z."/>
            <person name="Le Paslier M.C."/>
            <person name="Lippi Y."/>
            <person name="Lorenzon L."/>
            <person name="Mandel J.R."/>
            <person name="Marage G."/>
            <person name="Marchand G."/>
            <person name="Marquand E."/>
            <person name="Bret-Mestries E."/>
            <person name="Morien E."/>
            <person name="Nambeesan S."/>
            <person name="Nguyen T."/>
            <person name="Pegot-Espagnet P."/>
            <person name="Pouilly N."/>
            <person name="Raftis F."/>
            <person name="Sallet E."/>
            <person name="Schiex T."/>
            <person name="Thomas J."/>
            <person name="Vandecasteele C."/>
            <person name="Vares D."/>
            <person name="Vear F."/>
            <person name="Vautrin S."/>
            <person name="Crespi M."/>
            <person name="Mangin B."/>
            <person name="Burke J.M."/>
            <person name="Salse J."/>
            <person name="Munos S."/>
            <person name="Vincourt P."/>
            <person name="Rieseberg L.H."/>
            <person name="Langlade N.B."/>
        </authorList>
    </citation>
    <scope>NUCLEOTIDE SEQUENCE [LARGE SCALE GENOMIC DNA]</scope>
    <source>
        <strain evidence="5">cv. SF193</strain>
    </source>
</reference>
<feature type="compositionally biased region" description="Low complexity" evidence="2">
    <location>
        <begin position="267"/>
        <end position="285"/>
    </location>
</feature>
<keyword evidence="4" id="KW-0808">Transferase</keyword>
<dbReference type="AlphaFoldDB" id="A0A251S7S4"/>
<dbReference type="FunFam" id="3.30.70.270:FF:000020">
    <property type="entry name" value="Transposon Tf2-6 polyprotein-like Protein"/>
    <property type="match status" value="1"/>
</dbReference>
<evidence type="ECO:0000256" key="2">
    <source>
        <dbReference type="SAM" id="MobiDB-lite"/>
    </source>
</evidence>
<dbReference type="InterPro" id="IPR001878">
    <property type="entry name" value="Znf_CCHC"/>
</dbReference>
<feature type="region of interest" description="Disordered" evidence="2">
    <location>
        <begin position="384"/>
        <end position="423"/>
    </location>
</feature>
<dbReference type="Gene3D" id="3.10.10.10">
    <property type="entry name" value="HIV Type 1 Reverse Transcriptase, subunit A, domain 1"/>
    <property type="match status" value="1"/>
</dbReference>
<dbReference type="InterPro" id="IPR000477">
    <property type="entry name" value="RT_dom"/>
</dbReference>
<name>A0A251S7S4_HELAN</name>
<dbReference type="InterPro" id="IPR043128">
    <property type="entry name" value="Rev_trsase/Diguanyl_cyclase"/>
</dbReference>
<keyword evidence="4" id="KW-0548">Nucleotidyltransferase</keyword>
<protein>
    <submittedName>
        <fullName evidence="4">Putative reverse transcriptase domain, Zinc finger, CCHC-type, Retrotransposon gag domain protein</fullName>
    </submittedName>
</protein>
<dbReference type="OMA" id="GHANFEC"/>
<dbReference type="InParanoid" id="A0A251S7S4"/>
<dbReference type="STRING" id="4232.A0A251S7S4"/>
<keyword evidence="1" id="KW-0479">Metal-binding</keyword>
<dbReference type="Proteomes" id="UP000215914">
    <property type="component" value="Chromosome 15"/>
</dbReference>
<keyword evidence="4" id="KW-0695">RNA-directed DNA polymerase</keyword>
<dbReference type="PANTHER" id="PTHR24559">
    <property type="entry name" value="TRANSPOSON TY3-I GAG-POL POLYPROTEIN"/>
    <property type="match status" value="1"/>
</dbReference>
<evidence type="ECO:0000259" key="3">
    <source>
        <dbReference type="PROSITE" id="PS50158"/>
    </source>
</evidence>
<evidence type="ECO:0000313" key="4">
    <source>
        <dbReference type="EMBL" id="OTF94718.1"/>
    </source>
</evidence>
<dbReference type="GO" id="GO:0003676">
    <property type="term" value="F:nucleic acid binding"/>
    <property type="evidence" value="ECO:0007669"/>
    <property type="project" value="InterPro"/>
</dbReference>
<feature type="region of interest" description="Disordered" evidence="2">
    <location>
        <begin position="321"/>
        <end position="343"/>
    </location>
</feature>
<dbReference type="Pfam" id="PF03732">
    <property type="entry name" value="Retrotrans_gag"/>
    <property type="match status" value="1"/>
</dbReference>
<evidence type="ECO:0000256" key="1">
    <source>
        <dbReference type="PROSITE-ProRule" id="PRU00047"/>
    </source>
</evidence>
<keyword evidence="1" id="KW-0862">Zinc</keyword>
<gene>
    <name evidence="4" type="ORF">HannXRQ_Chr15g0475171</name>
</gene>
<dbReference type="SUPFAM" id="SSF56672">
    <property type="entry name" value="DNA/RNA polymerases"/>
    <property type="match status" value="1"/>
</dbReference>
<dbReference type="CDD" id="cd01647">
    <property type="entry name" value="RT_LTR"/>
    <property type="match status" value="1"/>
</dbReference>
<dbReference type="PANTHER" id="PTHR24559:SF458">
    <property type="entry name" value="NUCLEOTIDYLTRANSFERASE, RIBONUCLEASE H"/>
    <property type="match status" value="1"/>
</dbReference>
<dbReference type="GO" id="GO:0003964">
    <property type="term" value="F:RNA-directed DNA polymerase activity"/>
    <property type="evidence" value="ECO:0007669"/>
    <property type="project" value="UniProtKB-KW"/>
</dbReference>